<dbReference type="Pfam" id="PF01965">
    <property type="entry name" value="DJ-1_PfpI"/>
    <property type="match status" value="1"/>
</dbReference>
<keyword evidence="5" id="KW-0315">Glutamine amidotransferase</keyword>
<sequence>MDKKVKVLVVMTNTDHYGNDSEKTGLWLAEATEFVDKVKRNGIKVDYVSPEGGQVPLDPRSMKKPYASKKDFDILNSLDFKTRAIKNSLKPSDINPADYFAIYYTGGHGVLWDFPKNRELIKIAETIYNSGGYICSVCHGVVGLLNIKDSNDNYLIDGRYITGFTDQEEFLGGKKEKVPFSAEQEAKIRGANFLKTLPYTPNAVKCGRLITGQNPFSGRAVARKLVNDLKKKELYI</sequence>
<dbReference type="RefSeq" id="WP_410033097.1">
    <property type="nucleotide sequence ID" value="NZ_JBGMEH010000006.1"/>
</dbReference>
<keyword evidence="1" id="KW-0346">Stress response</keyword>
<evidence type="ECO:0000256" key="1">
    <source>
        <dbReference type="ARBA" id="ARBA00023016"/>
    </source>
</evidence>
<gene>
    <name evidence="5" type="ORF">ACCQ40_06460</name>
</gene>
<dbReference type="EMBL" id="JBGMEH010000006">
    <property type="protein sequence ID" value="MFO3716428.1"/>
    <property type="molecule type" value="Genomic_DNA"/>
</dbReference>
<dbReference type="CDD" id="cd03141">
    <property type="entry name" value="GATase1_Hsp31_like"/>
    <property type="match status" value="1"/>
</dbReference>
<evidence type="ECO:0000313" key="5">
    <source>
        <dbReference type="EMBL" id="MFO3716428.1"/>
    </source>
</evidence>
<proteinExistence type="inferred from homology"/>
<comment type="similarity">
    <text evidence="3">Belongs to the peptidase C56 family. HSP31-like subfamily.</text>
</comment>
<dbReference type="InterPro" id="IPR050325">
    <property type="entry name" value="Prot/Nucl_acid_deglycase"/>
</dbReference>
<accession>A0ABW9MX70</accession>
<dbReference type="Gene3D" id="3.40.50.880">
    <property type="match status" value="1"/>
</dbReference>
<comment type="caution">
    <text evidence="5">The sequence shown here is derived from an EMBL/GenBank/DDBJ whole genome shotgun (WGS) entry which is preliminary data.</text>
</comment>
<dbReference type="InterPro" id="IPR029062">
    <property type="entry name" value="Class_I_gatase-like"/>
</dbReference>
<reference evidence="5 6" key="1">
    <citation type="journal article" date="2025" name="Anaerobe">
        <title>Description of Anaerococcus kampingiae sp. nov., Anaerococcus groningensis sp. nov., Anaerococcus martiniensis sp. nov., and Anaerococcus cruorum sp. nov., isolated from human clinical specimens.</title>
        <authorList>
            <person name="Boiten K.E."/>
            <person name="Meijer J."/>
            <person name="van Wezel E.M."/>
            <person name="Veloo A.C.M."/>
        </authorList>
    </citation>
    <scope>NUCLEOTIDE SEQUENCE [LARGE SCALE GENOMIC DNA]</scope>
    <source>
        <strain evidence="5 6">ENR1039</strain>
    </source>
</reference>
<keyword evidence="6" id="KW-1185">Reference proteome</keyword>
<protein>
    <submittedName>
        <fullName evidence="5">Type 1 glutamine amidotransferase domain-containing protein</fullName>
    </submittedName>
</protein>
<organism evidence="5 6">
    <name type="scientific">Anaerococcus cruorum</name>
    <dbReference type="NCBI Taxonomy" id="3115617"/>
    <lineage>
        <taxon>Bacteria</taxon>
        <taxon>Bacillati</taxon>
        <taxon>Bacillota</taxon>
        <taxon>Tissierellia</taxon>
        <taxon>Tissierellales</taxon>
        <taxon>Peptoniphilaceae</taxon>
        <taxon>Anaerococcus</taxon>
    </lineage>
</organism>
<dbReference type="PANTHER" id="PTHR48094">
    <property type="entry name" value="PROTEIN/NUCLEIC ACID DEGLYCASE DJ-1-RELATED"/>
    <property type="match status" value="1"/>
</dbReference>
<evidence type="ECO:0000256" key="3">
    <source>
        <dbReference type="ARBA" id="ARBA00038493"/>
    </source>
</evidence>
<name>A0ABW9MX70_9FIRM</name>
<keyword evidence="2" id="KW-0456">Lyase</keyword>
<feature type="domain" description="DJ-1/PfpI" evidence="4">
    <location>
        <begin position="30"/>
        <end position="227"/>
    </location>
</feature>
<dbReference type="InterPro" id="IPR002818">
    <property type="entry name" value="DJ-1/PfpI"/>
</dbReference>
<dbReference type="PANTHER" id="PTHR48094:SF11">
    <property type="entry name" value="GLUTATHIONE-INDEPENDENT GLYOXALASE HSP31-RELATED"/>
    <property type="match status" value="1"/>
</dbReference>
<evidence type="ECO:0000259" key="4">
    <source>
        <dbReference type="Pfam" id="PF01965"/>
    </source>
</evidence>
<evidence type="ECO:0000256" key="2">
    <source>
        <dbReference type="ARBA" id="ARBA00023239"/>
    </source>
</evidence>
<evidence type="ECO:0000313" key="6">
    <source>
        <dbReference type="Proteomes" id="UP001638015"/>
    </source>
</evidence>
<dbReference type="Proteomes" id="UP001638015">
    <property type="component" value="Unassembled WGS sequence"/>
</dbReference>
<dbReference type="SUPFAM" id="SSF52317">
    <property type="entry name" value="Class I glutamine amidotransferase-like"/>
    <property type="match status" value="1"/>
</dbReference>